<dbReference type="PANTHER" id="PTHR43767:SF7">
    <property type="entry name" value="MEDIUM_LONG-CHAIN-FATTY-ACID--COA LIGASE FADD8"/>
    <property type="match status" value="1"/>
</dbReference>
<evidence type="ECO:0000313" key="5">
    <source>
        <dbReference type="Proteomes" id="UP000320239"/>
    </source>
</evidence>
<feature type="compositionally biased region" description="Pro residues" evidence="1">
    <location>
        <begin position="525"/>
        <end position="534"/>
    </location>
</feature>
<dbReference type="EMBL" id="VIWY01000006">
    <property type="protein sequence ID" value="TWG11360.1"/>
    <property type="molecule type" value="Genomic_DNA"/>
</dbReference>
<dbReference type="OrthoDB" id="9803968at2"/>
<dbReference type="Gene3D" id="3.30.300.30">
    <property type="match status" value="1"/>
</dbReference>
<feature type="region of interest" description="Disordered" evidence="1">
    <location>
        <begin position="503"/>
        <end position="534"/>
    </location>
</feature>
<reference evidence="4 5" key="1">
    <citation type="submission" date="2019-06" db="EMBL/GenBank/DDBJ databases">
        <title>Sequencing the genomes of 1000 actinobacteria strains.</title>
        <authorList>
            <person name="Klenk H.-P."/>
        </authorList>
    </citation>
    <scope>NUCLEOTIDE SEQUENCE [LARGE SCALE GENOMIC DNA]</scope>
    <source>
        <strain evidence="4 5">DSM 43866</strain>
    </source>
</reference>
<dbReference type="PANTHER" id="PTHR43767">
    <property type="entry name" value="LONG-CHAIN-FATTY-ACID--COA LIGASE"/>
    <property type="match status" value="1"/>
</dbReference>
<feature type="compositionally biased region" description="Basic and acidic residues" evidence="1">
    <location>
        <begin position="507"/>
        <end position="522"/>
    </location>
</feature>
<feature type="domain" description="AMP-binding enzyme C-terminal" evidence="3">
    <location>
        <begin position="432"/>
        <end position="507"/>
    </location>
</feature>
<comment type="caution">
    <text evidence="4">The sequence shown here is derived from an EMBL/GenBank/DDBJ whole genome shotgun (WGS) entry which is preliminary data.</text>
</comment>
<accession>A0A561VIA8</accession>
<proteinExistence type="predicted"/>
<dbReference type="InterPro" id="IPR000873">
    <property type="entry name" value="AMP-dep_synth/lig_dom"/>
</dbReference>
<dbReference type="GO" id="GO:0016877">
    <property type="term" value="F:ligase activity, forming carbon-sulfur bonds"/>
    <property type="evidence" value="ECO:0007669"/>
    <property type="project" value="UniProtKB-ARBA"/>
</dbReference>
<sequence>MTAPQDGSHVVSLLDTFAGHGDRVAFDEGARTLTYAQLPAMVYRLARALSAGGLRRHDGIVALAANRPEMLMVQLAAQLIGCYYAGVPGVLSVDDQRALIADSGARALLYDPAQHAERVAELVGHQPVDILLSLGSGDAGVDLLAAAAGHSADPVPPRGDPADIAELVYTSGSTGRPKAASFTFRQCAALVDFWRRQLAGDSPEAAVYRAAGCRVLWSMPFLWLSGPTVLPALTGGAAFVVRNTPAARDVLRAAEQEAVTVLTMPPSRMYRLLDEPYLEHADLSRLELLVYHSSAATPARLREAGERLGPVLLQSYGQTETKMISALDPSEHARPDGELLRSAGRPRPGVEVQVRDDAGTVLGPGEVGEVWVRSPMIMEGYWRAPELTAATKIDGWIRTRDVGRWDADGYLYLVDRLRDVVIVDGITCYTREIEDVLATHPAVRRAAVVGRPDDQTGEAVHAFVVLAAGARVDEQELRDLVGARKAAPHVPRTITVVDDIPQTAVGKPDKNALRAELARRAEPTQPSPRTPLPR</sequence>
<gene>
    <name evidence="4" type="ORF">FHX34_10690</name>
</gene>
<evidence type="ECO:0000259" key="2">
    <source>
        <dbReference type="Pfam" id="PF00501"/>
    </source>
</evidence>
<dbReference type="InterPro" id="IPR045851">
    <property type="entry name" value="AMP-bd_C_sf"/>
</dbReference>
<dbReference type="Gene3D" id="3.40.50.12780">
    <property type="entry name" value="N-terminal domain of ligase-like"/>
    <property type="match status" value="1"/>
</dbReference>
<evidence type="ECO:0000256" key="1">
    <source>
        <dbReference type="SAM" id="MobiDB-lite"/>
    </source>
</evidence>
<dbReference type="PROSITE" id="PS00455">
    <property type="entry name" value="AMP_BINDING"/>
    <property type="match status" value="1"/>
</dbReference>
<feature type="domain" description="AMP-dependent synthetase/ligase" evidence="2">
    <location>
        <begin position="18"/>
        <end position="382"/>
    </location>
</feature>
<dbReference type="SUPFAM" id="SSF56801">
    <property type="entry name" value="Acetyl-CoA synthetase-like"/>
    <property type="match status" value="1"/>
</dbReference>
<dbReference type="Pfam" id="PF00501">
    <property type="entry name" value="AMP-binding"/>
    <property type="match status" value="1"/>
</dbReference>
<organism evidence="4 5">
    <name type="scientific">Actinoplanes teichomyceticus</name>
    <dbReference type="NCBI Taxonomy" id="1867"/>
    <lineage>
        <taxon>Bacteria</taxon>
        <taxon>Bacillati</taxon>
        <taxon>Actinomycetota</taxon>
        <taxon>Actinomycetes</taxon>
        <taxon>Micromonosporales</taxon>
        <taxon>Micromonosporaceae</taxon>
        <taxon>Actinoplanes</taxon>
    </lineage>
</organism>
<dbReference type="Proteomes" id="UP000320239">
    <property type="component" value="Unassembled WGS sequence"/>
</dbReference>
<dbReference type="AlphaFoldDB" id="A0A561VIA8"/>
<dbReference type="RefSeq" id="WP_122978247.1">
    <property type="nucleotide sequence ID" value="NZ_BOMX01000136.1"/>
</dbReference>
<protein>
    <submittedName>
        <fullName evidence="4">Fatty-acyl-CoA synthase</fullName>
    </submittedName>
</protein>
<evidence type="ECO:0000259" key="3">
    <source>
        <dbReference type="Pfam" id="PF13193"/>
    </source>
</evidence>
<name>A0A561VIA8_ACTTI</name>
<dbReference type="InterPro" id="IPR050237">
    <property type="entry name" value="ATP-dep_AMP-bd_enzyme"/>
</dbReference>
<dbReference type="InterPro" id="IPR042099">
    <property type="entry name" value="ANL_N_sf"/>
</dbReference>
<evidence type="ECO:0000313" key="4">
    <source>
        <dbReference type="EMBL" id="TWG11360.1"/>
    </source>
</evidence>
<dbReference type="InterPro" id="IPR025110">
    <property type="entry name" value="AMP-bd_C"/>
</dbReference>
<dbReference type="Pfam" id="PF13193">
    <property type="entry name" value="AMP-binding_C"/>
    <property type="match status" value="1"/>
</dbReference>
<dbReference type="InterPro" id="IPR020845">
    <property type="entry name" value="AMP-binding_CS"/>
</dbReference>
<keyword evidence="5" id="KW-1185">Reference proteome</keyword>